<sequence length="307" mass="34438">MLKSKFIKFFRHLNWRILKKTFARTIERRLLGLASEIAFNAMLSLFPAIIAFLTAIGLFAEPLRNTFIQLALQLSQVVPQDAWVLINEFATKEIANSKNSGLFSFSFIIALWTASGAVSTAMTTFDQIEQIPPEDTRPFWKAKLVSLGLTIGTILLLVLASFLVFISDLLVGMIVKGSAYLGFLLPLWQLLLWPLALGIVAATFSLIYRYGTSVWKPETPLIPGAVLAAIFWALVSAVFRLYVTNFGNYNKVYGTVGTFIVLMLWLWMSAFVLLVGNQLNVTVGEVMKSKLSTREWKLVEEQKLGRE</sequence>
<dbReference type="PANTHER" id="PTHR30213:SF0">
    <property type="entry name" value="UPF0761 MEMBRANE PROTEIN YIHY"/>
    <property type="match status" value="1"/>
</dbReference>
<evidence type="ECO:0000313" key="7">
    <source>
        <dbReference type="EMBL" id="WZB88065.1"/>
    </source>
</evidence>
<dbReference type="RefSeq" id="WP_353930974.1">
    <property type="nucleotide sequence ID" value="NZ_CP150886.1"/>
</dbReference>
<feature type="transmembrane region" description="Helical" evidence="6">
    <location>
        <begin position="187"/>
        <end position="208"/>
    </location>
</feature>
<name>A0ABZ2UUL8_9CYAN</name>
<evidence type="ECO:0000256" key="6">
    <source>
        <dbReference type="SAM" id="Phobius"/>
    </source>
</evidence>
<evidence type="ECO:0000256" key="5">
    <source>
        <dbReference type="ARBA" id="ARBA00023136"/>
    </source>
</evidence>
<feature type="transmembrane region" description="Helical" evidence="6">
    <location>
        <begin position="144"/>
        <end position="167"/>
    </location>
</feature>
<feature type="transmembrane region" description="Helical" evidence="6">
    <location>
        <begin position="102"/>
        <end position="123"/>
    </location>
</feature>
<accession>A0ABZ2UUL8</accession>
<dbReference type="NCBIfam" id="TIGR00765">
    <property type="entry name" value="yihY_not_rbn"/>
    <property type="match status" value="1"/>
</dbReference>
<dbReference type="EMBL" id="CP150886">
    <property type="protein sequence ID" value="WZB88065.1"/>
    <property type="molecule type" value="Genomic_DNA"/>
</dbReference>
<dbReference type="PANTHER" id="PTHR30213">
    <property type="entry name" value="INNER MEMBRANE PROTEIN YHJD"/>
    <property type="match status" value="1"/>
</dbReference>
<dbReference type="Proteomes" id="UP001483337">
    <property type="component" value="Chromosome"/>
</dbReference>
<evidence type="ECO:0000256" key="4">
    <source>
        <dbReference type="ARBA" id="ARBA00022989"/>
    </source>
</evidence>
<evidence type="ECO:0000256" key="2">
    <source>
        <dbReference type="ARBA" id="ARBA00022475"/>
    </source>
</evidence>
<proteinExistence type="predicted"/>
<feature type="transmembrane region" description="Helical" evidence="6">
    <location>
        <begin position="255"/>
        <end position="275"/>
    </location>
</feature>
<reference evidence="7 8" key="1">
    <citation type="submission" date="2024-04" db="EMBL/GenBank/DDBJ databases">
        <title>Okeanomitos corallinicola gen. &amp; sp. nov. (Nostocales, Cyanobacteria), a new toxic marine heterocyst-forming cyanobacterium from a coral reef.</title>
        <authorList>
            <person name="Li H."/>
            <person name="Li R."/>
            <person name="Kang J."/>
            <person name="Hii K.S."/>
            <person name="Mohamed H.F."/>
            <person name="Xu X."/>
            <person name="Luo Z."/>
        </authorList>
    </citation>
    <scope>NUCLEOTIDE SEQUENCE [LARGE SCALE GENOMIC DNA]</scope>
    <source>
        <strain evidence="7 8">TIOX110</strain>
    </source>
</reference>
<evidence type="ECO:0000256" key="1">
    <source>
        <dbReference type="ARBA" id="ARBA00004651"/>
    </source>
</evidence>
<comment type="subcellular location">
    <subcellularLocation>
        <location evidence="1">Cell membrane</location>
        <topology evidence="1">Multi-pass membrane protein</topology>
    </subcellularLocation>
</comment>
<keyword evidence="5 6" id="KW-0472">Membrane</keyword>
<gene>
    <name evidence="7" type="ORF">WJM97_22390</name>
</gene>
<feature type="transmembrane region" description="Helical" evidence="6">
    <location>
        <begin position="220"/>
        <end position="243"/>
    </location>
</feature>
<keyword evidence="4 6" id="KW-1133">Transmembrane helix</keyword>
<keyword evidence="2" id="KW-1003">Cell membrane</keyword>
<keyword evidence="3 6" id="KW-0812">Transmembrane</keyword>
<keyword evidence="8" id="KW-1185">Reference proteome</keyword>
<evidence type="ECO:0000256" key="3">
    <source>
        <dbReference type="ARBA" id="ARBA00022692"/>
    </source>
</evidence>
<organism evidence="7 8">
    <name type="scientific">Okeanomitos corallinicola TIOX110</name>
    <dbReference type="NCBI Taxonomy" id="3133117"/>
    <lineage>
        <taxon>Bacteria</taxon>
        <taxon>Bacillati</taxon>
        <taxon>Cyanobacteriota</taxon>
        <taxon>Cyanophyceae</taxon>
        <taxon>Nostocales</taxon>
        <taxon>Aphanizomenonaceae</taxon>
        <taxon>Okeanomitos</taxon>
    </lineage>
</organism>
<evidence type="ECO:0000313" key="8">
    <source>
        <dbReference type="Proteomes" id="UP001483337"/>
    </source>
</evidence>
<feature type="transmembrane region" description="Helical" evidence="6">
    <location>
        <begin position="37"/>
        <end position="60"/>
    </location>
</feature>
<dbReference type="InterPro" id="IPR017039">
    <property type="entry name" value="Virul_fac_BrkB"/>
</dbReference>
<protein>
    <submittedName>
        <fullName evidence="7">YihY/virulence factor BrkB family protein</fullName>
    </submittedName>
</protein>
<dbReference type="PIRSF" id="PIRSF035875">
    <property type="entry name" value="RNase_BN"/>
    <property type="match status" value="1"/>
</dbReference>
<dbReference type="Pfam" id="PF03631">
    <property type="entry name" value="Virul_fac_BrkB"/>
    <property type="match status" value="1"/>
</dbReference>